<keyword evidence="1" id="KW-1133">Transmembrane helix</keyword>
<feature type="transmembrane region" description="Helical" evidence="1">
    <location>
        <begin position="6"/>
        <end position="27"/>
    </location>
</feature>
<reference evidence="2 3" key="1">
    <citation type="submission" date="2019-04" db="EMBL/GenBank/DDBJ databases">
        <title>Fungal friends and foes A comparative genomics study of 23 Aspergillus species from section Flavi.</title>
        <authorList>
            <consortium name="DOE Joint Genome Institute"/>
            <person name="Kjaerbolling I."/>
            <person name="Vesth T.C."/>
            <person name="Frisvad J.C."/>
            <person name="Nybo J.L."/>
            <person name="Theobald S."/>
            <person name="Kildgaard S."/>
            <person name="Petersen T.I."/>
            <person name="Kuo A."/>
            <person name="Sato A."/>
            <person name="Lyhne E.K."/>
            <person name="Kogle M.E."/>
            <person name="Wiebenga A."/>
            <person name="Kun R.S."/>
            <person name="Lubbers R.J."/>
            <person name="Makela M.R."/>
            <person name="Barry K."/>
            <person name="Chovatia M."/>
            <person name="Clum A."/>
            <person name="Daum C."/>
            <person name="Haridas S."/>
            <person name="He G."/>
            <person name="LaButti K."/>
            <person name="Lipzen A."/>
            <person name="Mondo S."/>
            <person name="Pangilinan J."/>
            <person name="Riley R."/>
            <person name="Salamov A."/>
            <person name="Simmons B.A."/>
            <person name="Magnuson J.K."/>
            <person name="Henrissat B."/>
            <person name="Mortensen U.H."/>
            <person name="Larsen T.O."/>
            <person name="De vries R.P."/>
            <person name="Grigoriev I.V."/>
            <person name="Machida M."/>
            <person name="Baker S.E."/>
            <person name="Andersen M.R."/>
        </authorList>
    </citation>
    <scope>NUCLEOTIDE SEQUENCE [LARGE SCALE GENOMIC DNA]</scope>
    <source>
        <strain evidence="2 3">CBS 117635</strain>
    </source>
</reference>
<name>A0A5N6J9G6_9EURO</name>
<organism evidence="2 3">
    <name type="scientific">Aspergillus minisclerotigenes</name>
    <dbReference type="NCBI Taxonomy" id="656917"/>
    <lineage>
        <taxon>Eukaryota</taxon>
        <taxon>Fungi</taxon>
        <taxon>Dikarya</taxon>
        <taxon>Ascomycota</taxon>
        <taxon>Pezizomycotina</taxon>
        <taxon>Eurotiomycetes</taxon>
        <taxon>Eurotiomycetidae</taxon>
        <taxon>Eurotiales</taxon>
        <taxon>Aspergillaceae</taxon>
        <taxon>Aspergillus</taxon>
        <taxon>Aspergillus subgen. Circumdati</taxon>
    </lineage>
</organism>
<keyword evidence="3" id="KW-1185">Reference proteome</keyword>
<accession>A0A5N6J9G6</accession>
<dbReference type="EMBL" id="ML732788">
    <property type="protein sequence ID" value="KAB8274413.1"/>
    <property type="molecule type" value="Genomic_DNA"/>
</dbReference>
<proteinExistence type="predicted"/>
<keyword evidence="1" id="KW-0472">Membrane</keyword>
<gene>
    <name evidence="2" type="ORF">BDV30DRAFT_208956</name>
</gene>
<evidence type="ECO:0000313" key="2">
    <source>
        <dbReference type="EMBL" id="KAB8274413.1"/>
    </source>
</evidence>
<protein>
    <submittedName>
        <fullName evidence="2">Uncharacterized protein</fullName>
    </submittedName>
</protein>
<dbReference type="AlphaFoldDB" id="A0A5N6J9G6"/>
<evidence type="ECO:0000313" key="3">
    <source>
        <dbReference type="Proteomes" id="UP000326289"/>
    </source>
</evidence>
<keyword evidence="1" id="KW-0812">Transmembrane</keyword>
<evidence type="ECO:0000256" key="1">
    <source>
        <dbReference type="SAM" id="Phobius"/>
    </source>
</evidence>
<sequence length="64" mass="7447">MHPEFGMLRGLLHSTWISMVITVLYLYSFVPRAEATRTYTHTRTLESICPFSFFSPFCSPITKE</sequence>
<dbReference type="Proteomes" id="UP000326289">
    <property type="component" value="Unassembled WGS sequence"/>
</dbReference>